<organism evidence="3 4">
    <name type="scientific">Sesamum indicum</name>
    <name type="common">Oriental sesame</name>
    <name type="synonym">Sesamum orientale</name>
    <dbReference type="NCBI Taxonomy" id="4182"/>
    <lineage>
        <taxon>Eukaryota</taxon>
        <taxon>Viridiplantae</taxon>
        <taxon>Streptophyta</taxon>
        <taxon>Embryophyta</taxon>
        <taxon>Tracheophyta</taxon>
        <taxon>Spermatophyta</taxon>
        <taxon>Magnoliopsida</taxon>
        <taxon>eudicotyledons</taxon>
        <taxon>Gunneridae</taxon>
        <taxon>Pentapetalae</taxon>
        <taxon>asterids</taxon>
        <taxon>lamiids</taxon>
        <taxon>Lamiales</taxon>
        <taxon>Pedaliaceae</taxon>
        <taxon>Sesamum</taxon>
    </lineage>
</organism>
<dbReference type="PANTHER" id="PTHR14009">
    <property type="entry name" value="LEUCINE ZIPPER-EF-HAND CONTAINING TRANSMEMBRANE PROTEIN"/>
    <property type="match status" value="1"/>
</dbReference>
<evidence type="ECO:0000313" key="4">
    <source>
        <dbReference type="RefSeq" id="XP_011072403.1"/>
    </source>
</evidence>
<evidence type="ECO:0000313" key="3">
    <source>
        <dbReference type="Proteomes" id="UP000504604"/>
    </source>
</evidence>
<dbReference type="OrthoDB" id="275278at2759"/>
<evidence type="ECO:0000256" key="1">
    <source>
        <dbReference type="SAM" id="MobiDB-lite"/>
    </source>
</evidence>
<keyword evidence="2" id="KW-1133">Transmembrane helix</keyword>
<dbReference type="RefSeq" id="XP_011072403.1">
    <property type="nucleotide sequence ID" value="XM_011074101.2"/>
</dbReference>
<dbReference type="GeneID" id="105157667"/>
<accession>A0A6I9SSX5</accession>
<feature type="region of interest" description="Disordered" evidence="1">
    <location>
        <begin position="514"/>
        <end position="563"/>
    </location>
</feature>
<dbReference type="Proteomes" id="UP000504604">
    <property type="component" value="Linkage group LG3"/>
</dbReference>
<feature type="transmembrane region" description="Helical" evidence="2">
    <location>
        <begin position="639"/>
        <end position="665"/>
    </location>
</feature>
<protein>
    <submittedName>
        <fullName evidence="4">Uncharacterized protein LOC105157667 isoform X2</fullName>
    </submittedName>
</protein>
<keyword evidence="3" id="KW-1185">Reference proteome</keyword>
<proteinExistence type="predicted"/>
<dbReference type="InterPro" id="IPR044202">
    <property type="entry name" value="LETM1/MDM38-like"/>
</dbReference>
<sequence length="709" mass="79774">MASYFSLRSSNFCNPKAVLSEDRLSFKTISPSKINVSEQERRRLAKNALTKQFLLIHASASQISLSKWIPPGALSSTATNADSGESISDNEYSLGKSQHKQMEFNRVNHLVRVLHETARSFSVGIETLDLARTGPAVAMAWNGVDVHAWHKHIAYQVAAYALLKAAIEVELFLSHNRCNNPSPVQKILSPNTDFLRDHIESQLTARNPKLVQWFQIVELPRVAEVFMPLFKKWSVEYAGSGVAGTIMAITCCAAIGKLGSGRISCSFFSNSIEDAMIELMNMAQNQVTVDKLHHLATEAGFEEDFLSHFGSKVLPSKTIEDIEFWIGLVQEKLSAAFRRESVIKARDDLSDKVQENSLATLALFAYLGRESRLFLSRHNIKEIDEQIQDFLSYLECGILFIYPEFSTLSVYQLLMEVIIDEIGWLDFFAAYNCQLCQERRRSKYHPIQAEKEIIFYTVFTVCYDVISGFAHYSNSTQQTLDPDLLEFLLQSQGLLSTCLEDHWATYDRTSDLPKIGERNGPNSTPPFLIKGTAQQRPDELRSREKHRQASLETQATSSSGTQAETMVDLDHTAASKSVQQNFLKKSAMKLVAASVDVGIGTQLLFVDISDTLRFMVKKLCGDKVTKRETRKMRRTLSDIATLIPITILMLLPVSAVGHAAMFAAIKRYMPYLIPSPYSEERLNLAKQLKRTKKMEVQRIHVADATSKLV</sequence>
<dbReference type="GO" id="GO:0030003">
    <property type="term" value="P:intracellular monoatomic cation homeostasis"/>
    <property type="evidence" value="ECO:0007669"/>
    <property type="project" value="TreeGrafter"/>
</dbReference>
<evidence type="ECO:0000256" key="2">
    <source>
        <dbReference type="SAM" id="Phobius"/>
    </source>
</evidence>
<name>A0A6I9SSX5_SESIN</name>
<keyword evidence="2" id="KW-0812">Transmembrane</keyword>
<dbReference type="AlphaFoldDB" id="A0A6I9SSX5"/>
<feature type="compositionally biased region" description="Polar residues" evidence="1">
    <location>
        <begin position="550"/>
        <end position="563"/>
    </location>
</feature>
<reference evidence="4" key="1">
    <citation type="submission" date="2025-08" db="UniProtKB">
        <authorList>
            <consortium name="RefSeq"/>
        </authorList>
    </citation>
    <scope>IDENTIFICATION</scope>
</reference>
<gene>
    <name evidence="4" type="primary">LOC105157667</name>
</gene>
<keyword evidence="2" id="KW-0472">Membrane</keyword>
<dbReference type="PANTHER" id="PTHR14009:SF34">
    <property type="entry name" value="LETM1 RBD DOMAIN-CONTAINING PROTEIN"/>
    <property type="match status" value="1"/>
</dbReference>
<dbReference type="GO" id="GO:0005743">
    <property type="term" value="C:mitochondrial inner membrane"/>
    <property type="evidence" value="ECO:0007669"/>
    <property type="project" value="InterPro"/>
</dbReference>